<dbReference type="Proteomes" id="UP000013782">
    <property type="component" value="Unassembled WGS sequence"/>
</dbReference>
<accession>R2Q8T7</accession>
<reference evidence="1 2" key="1">
    <citation type="submission" date="2013-02" db="EMBL/GenBank/DDBJ databases">
        <title>The Genome Sequence of Enterococcus pallens BAA-351.</title>
        <authorList>
            <consortium name="The Broad Institute Genome Sequencing Platform"/>
            <consortium name="The Broad Institute Genome Sequencing Center for Infectious Disease"/>
            <person name="Earl A.M."/>
            <person name="Gilmore M.S."/>
            <person name="Lebreton F."/>
            <person name="Walker B."/>
            <person name="Young S.K."/>
            <person name="Zeng Q."/>
            <person name="Gargeya S."/>
            <person name="Fitzgerald M."/>
            <person name="Haas B."/>
            <person name="Abouelleil A."/>
            <person name="Alvarado L."/>
            <person name="Arachchi H.M."/>
            <person name="Berlin A.M."/>
            <person name="Chapman S.B."/>
            <person name="Dewar J."/>
            <person name="Goldberg J."/>
            <person name="Griggs A."/>
            <person name="Gujja S."/>
            <person name="Hansen M."/>
            <person name="Howarth C."/>
            <person name="Imamovic A."/>
            <person name="Larimer J."/>
            <person name="McCowan C."/>
            <person name="Murphy C."/>
            <person name="Neiman D."/>
            <person name="Pearson M."/>
            <person name="Priest M."/>
            <person name="Roberts A."/>
            <person name="Saif S."/>
            <person name="Shea T."/>
            <person name="Sisk P."/>
            <person name="Sykes S."/>
            <person name="Wortman J."/>
            <person name="Nusbaum C."/>
            <person name="Birren B."/>
        </authorList>
    </citation>
    <scope>NUCLEOTIDE SEQUENCE [LARGE SCALE GENOMIC DNA]</scope>
    <source>
        <strain evidence="1 2">ATCC BAA-351</strain>
    </source>
</reference>
<dbReference type="EMBL" id="AJAQ01000033">
    <property type="protein sequence ID" value="EOH91693.1"/>
    <property type="molecule type" value="Genomic_DNA"/>
</dbReference>
<proteinExistence type="predicted"/>
<gene>
    <name evidence="1" type="ORF">UAU_02995</name>
</gene>
<organism evidence="1 2">
    <name type="scientific">Enterococcus pallens ATCC BAA-351</name>
    <dbReference type="NCBI Taxonomy" id="1158607"/>
    <lineage>
        <taxon>Bacteria</taxon>
        <taxon>Bacillati</taxon>
        <taxon>Bacillota</taxon>
        <taxon>Bacilli</taxon>
        <taxon>Lactobacillales</taxon>
        <taxon>Enterococcaceae</taxon>
        <taxon>Enterococcus</taxon>
    </lineage>
</organism>
<sequence>MKSSEFVTVTPKHKGVVIGEMTEHREIIKKYAEKGYCFVTAIPTATHENSI</sequence>
<evidence type="ECO:0000313" key="1">
    <source>
        <dbReference type="EMBL" id="EOH91693.1"/>
    </source>
</evidence>
<protein>
    <recommendedName>
        <fullName evidence="3">DUF4177 domain-containing protein</fullName>
    </recommendedName>
</protein>
<dbReference type="HOGENOM" id="CLU_191206_2_0_9"/>
<dbReference type="OrthoDB" id="1739894at2"/>
<name>R2Q8T7_9ENTE</name>
<dbReference type="AlphaFoldDB" id="R2Q8T7"/>
<dbReference type="STRING" id="160454.RV10_GL001476"/>
<dbReference type="PATRIC" id="fig|1158607.3.peg.2976"/>
<dbReference type="RefSeq" id="WP_010757977.1">
    <property type="nucleotide sequence ID" value="NZ_ASWD01000001.1"/>
</dbReference>
<evidence type="ECO:0008006" key="3">
    <source>
        <dbReference type="Google" id="ProtNLM"/>
    </source>
</evidence>
<evidence type="ECO:0000313" key="2">
    <source>
        <dbReference type="Proteomes" id="UP000013782"/>
    </source>
</evidence>
<keyword evidence="2" id="KW-1185">Reference proteome</keyword>
<comment type="caution">
    <text evidence="1">The sequence shown here is derived from an EMBL/GenBank/DDBJ whole genome shotgun (WGS) entry which is preliminary data.</text>
</comment>